<gene>
    <name evidence="5" type="ORF">PAMC26577_24480</name>
</gene>
<dbReference type="Gene3D" id="3.30.300.30">
    <property type="match status" value="1"/>
</dbReference>
<evidence type="ECO:0000256" key="1">
    <source>
        <dbReference type="ARBA" id="ARBA00006432"/>
    </source>
</evidence>
<evidence type="ECO:0000256" key="2">
    <source>
        <dbReference type="ARBA" id="ARBA00022598"/>
    </source>
</evidence>
<dbReference type="AlphaFoldDB" id="A0A242MLJ1"/>
<organism evidence="5 6">
    <name type="scientific">Caballeronia sordidicola</name>
    <name type="common">Burkholderia sordidicola</name>
    <dbReference type="NCBI Taxonomy" id="196367"/>
    <lineage>
        <taxon>Bacteria</taxon>
        <taxon>Pseudomonadati</taxon>
        <taxon>Pseudomonadota</taxon>
        <taxon>Betaproteobacteria</taxon>
        <taxon>Burkholderiales</taxon>
        <taxon>Burkholderiaceae</taxon>
        <taxon>Caballeronia</taxon>
    </lineage>
</organism>
<evidence type="ECO:0000313" key="6">
    <source>
        <dbReference type="Proteomes" id="UP000195221"/>
    </source>
</evidence>
<dbReference type="InterPro" id="IPR045851">
    <property type="entry name" value="AMP-bd_C_sf"/>
</dbReference>
<dbReference type="EMBL" id="NBTZ01000101">
    <property type="protein sequence ID" value="OTP71615.1"/>
    <property type="molecule type" value="Genomic_DNA"/>
</dbReference>
<evidence type="ECO:0000313" key="5">
    <source>
        <dbReference type="EMBL" id="OTP71615.1"/>
    </source>
</evidence>
<comment type="caution">
    <text evidence="5">The sequence shown here is derived from an EMBL/GenBank/DDBJ whole genome shotgun (WGS) entry which is preliminary data.</text>
</comment>
<dbReference type="GO" id="GO:0031956">
    <property type="term" value="F:medium-chain fatty acid-CoA ligase activity"/>
    <property type="evidence" value="ECO:0007669"/>
    <property type="project" value="TreeGrafter"/>
</dbReference>
<dbReference type="PANTHER" id="PTHR43201:SF5">
    <property type="entry name" value="MEDIUM-CHAIN ACYL-COA LIGASE ACSF2, MITOCHONDRIAL"/>
    <property type="match status" value="1"/>
</dbReference>
<dbReference type="InterPro" id="IPR025110">
    <property type="entry name" value="AMP-bd_C"/>
</dbReference>
<evidence type="ECO:0000259" key="3">
    <source>
        <dbReference type="Pfam" id="PF00501"/>
    </source>
</evidence>
<dbReference type="PANTHER" id="PTHR43201">
    <property type="entry name" value="ACYL-COA SYNTHETASE"/>
    <property type="match status" value="1"/>
</dbReference>
<dbReference type="Pfam" id="PF00501">
    <property type="entry name" value="AMP-binding"/>
    <property type="match status" value="1"/>
</dbReference>
<evidence type="ECO:0000259" key="4">
    <source>
        <dbReference type="Pfam" id="PF13193"/>
    </source>
</evidence>
<dbReference type="CDD" id="cd05917">
    <property type="entry name" value="FACL_like_2"/>
    <property type="match status" value="1"/>
</dbReference>
<dbReference type="InterPro" id="IPR042099">
    <property type="entry name" value="ANL_N_sf"/>
</dbReference>
<accession>A0A242MLJ1</accession>
<dbReference type="FunFam" id="3.30.300.30:FF:000008">
    <property type="entry name" value="2,3-dihydroxybenzoate-AMP ligase"/>
    <property type="match status" value="1"/>
</dbReference>
<dbReference type="Pfam" id="PF13193">
    <property type="entry name" value="AMP-binding_C"/>
    <property type="match status" value="1"/>
</dbReference>
<dbReference type="InterPro" id="IPR000873">
    <property type="entry name" value="AMP-dep_synth/lig_dom"/>
</dbReference>
<dbReference type="InterPro" id="IPR020845">
    <property type="entry name" value="AMP-binding_CS"/>
</dbReference>
<comment type="similarity">
    <text evidence="1">Belongs to the ATP-dependent AMP-binding enzyme family.</text>
</comment>
<sequence>MATPSTQAGPQIEPLDGLSYVRGSTEIALSDATVSRFLLDTVARFPDRPAVVFREQNIRWTWRDFANEVDVLASGLLQLGVEAGDRVGIWSPNRVEWLLTQFATARIGAILVNINPAYRLAELEYALNKVGCKALIAAEQFKSSKYLEMLQALAPELETAEPGSLNATRFPDLKAVIRMGDGATPGMLRFSDVMSRGRDRLDTKQLDTLESKLSAFDPINIQFTSGTTGNPKGATLTHHNVLNNGRYIAHSMLLTEQDSLCIPVPLYHCFGMVLAVLACVSSGATMVFPGEAFDPAATLAAVDQERCTALHGVPTMFIAELDLPDFDKFDLSRLRTGIMAGSPCPIETMKRVVAKMNLREITIAYGMTETSPVSFQSSTTDPLDKRTTTVGQIQPHLEVKLVNPLGEIVPVGETGELCTRGYSVMKGYWGDEAKTREAIIDGWMHTGDLATLDAQGYCNIVGRLKDMLIRGGENIYPREIEEFLFRHPKIQSAQVFGVPDSKYGEEVCAWIVLRQGEYATPEDIREFCQGQIAHYKIPRHIRFVDELPMTVTGKIQKFIMRAQMIDELKLSEVKTA</sequence>
<name>A0A242MLJ1_CABSO</name>
<proteinExistence type="inferred from homology"/>
<dbReference type="GO" id="GO:0006631">
    <property type="term" value="P:fatty acid metabolic process"/>
    <property type="evidence" value="ECO:0007669"/>
    <property type="project" value="TreeGrafter"/>
</dbReference>
<dbReference type="NCBIfam" id="NF009233">
    <property type="entry name" value="PRK12583.1"/>
    <property type="match status" value="1"/>
</dbReference>
<dbReference type="FunFam" id="3.40.50.12780:FF:000003">
    <property type="entry name" value="Long-chain-fatty-acid--CoA ligase FadD"/>
    <property type="match status" value="1"/>
</dbReference>
<dbReference type="Gene3D" id="3.40.50.12780">
    <property type="entry name" value="N-terminal domain of ligase-like"/>
    <property type="match status" value="1"/>
</dbReference>
<feature type="domain" description="AMP-dependent synthetase/ligase" evidence="3">
    <location>
        <begin position="41"/>
        <end position="429"/>
    </location>
</feature>
<protein>
    <submittedName>
        <fullName evidence="5">Acetoacetyl-CoA synthetase / Long-chain-fatty-acid--CoA ligase</fullName>
    </submittedName>
</protein>
<keyword evidence="2 5" id="KW-0436">Ligase</keyword>
<dbReference type="PROSITE" id="PS00455">
    <property type="entry name" value="AMP_BINDING"/>
    <property type="match status" value="1"/>
</dbReference>
<dbReference type="SUPFAM" id="SSF56801">
    <property type="entry name" value="Acetyl-CoA synthetase-like"/>
    <property type="match status" value="1"/>
</dbReference>
<dbReference type="RefSeq" id="WP_075359136.1">
    <property type="nucleotide sequence ID" value="NZ_MSRG01000056.1"/>
</dbReference>
<reference evidence="5 6" key="1">
    <citation type="submission" date="2017-03" db="EMBL/GenBank/DDBJ databases">
        <title>Genome analysis of strain PAMC 26577.</title>
        <authorList>
            <person name="Oh H.-M."/>
            <person name="Yang J.-A."/>
        </authorList>
    </citation>
    <scope>NUCLEOTIDE SEQUENCE [LARGE SCALE GENOMIC DNA]</scope>
    <source>
        <strain evidence="5 6">PAMC 26577</strain>
    </source>
</reference>
<feature type="domain" description="AMP-binding enzyme C-terminal" evidence="4">
    <location>
        <begin position="479"/>
        <end position="554"/>
    </location>
</feature>
<dbReference type="Proteomes" id="UP000195221">
    <property type="component" value="Unassembled WGS sequence"/>
</dbReference>